<sequence length="348" mass="39723">MRPTMKDIADIHGVSINAVSLALNNKPGVSEKMRLKILRTADDLGYLDDKEKYLRTYEKTNLCVMMQDQYSKDMNFYGIILYAVVEEAKRNGYDVSMNFFNDNRMEIPKMILERRGSGIIIIGKISDSNIDALQKYKIPMVLADHASLVKNIDSVLTDNKLGGFVVVKYLLQKGFKKIGFFGELSYSLSIKERFWGYQEALRTLGPPDIKDHLTEYTHKYSIFDGIETAVLNNYNKQIIELVKKKECLPEVFVCSNDRAALALIMALQALGYTIPEDISIVGFDNIDMCEKIRPKLTTINVNKEIMGKRVVQRLIYRLNHMDALSENTVIGVNLVERETVKVTDLHRS</sequence>
<evidence type="ECO:0000256" key="1">
    <source>
        <dbReference type="ARBA" id="ARBA00023015"/>
    </source>
</evidence>
<dbReference type="STRING" id="610130.Closa_2989"/>
<dbReference type="Pfam" id="PF00356">
    <property type="entry name" value="LacI"/>
    <property type="match status" value="1"/>
</dbReference>
<reference evidence="5" key="1">
    <citation type="submission" date="2010-07" db="EMBL/GenBank/DDBJ databases">
        <title>Complete sequence of Clostridium saccharolyticum WM1.</title>
        <authorList>
            <consortium name="US DOE Joint Genome Institute"/>
            <person name="Lucas S."/>
            <person name="Copeland A."/>
            <person name="Lapidus A."/>
            <person name="Cheng J.-F."/>
            <person name="Bruce D."/>
            <person name="Goodwin L."/>
            <person name="Pitluck S."/>
            <person name="Chertkov O."/>
            <person name="Detter J.C."/>
            <person name="Han C."/>
            <person name="Tapia R."/>
            <person name="Land M."/>
            <person name="Hauser L."/>
            <person name="Chang Y.-J."/>
            <person name="Jeffries C."/>
            <person name="Kyrpides N."/>
            <person name="Ivanova N."/>
            <person name="Mikhailova N."/>
            <person name="Mouttaki H."/>
            <person name="Lin L."/>
            <person name="Zhou J."/>
            <person name="Hemme C.L."/>
            <person name="Woyke T."/>
        </authorList>
    </citation>
    <scope>NUCLEOTIDE SEQUENCE [LARGE SCALE GENOMIC DNA]</scope>
    <source>
        <strain evidence="5">WM1</strain>
    </source>
</reference>
<dbReference type="InterPro" id="IPR046335">
    <property type="entry name" value="LacI/GalR-like_sensor"/>
</dbReference>
<dbReference type="EMBL" id="CP002109">
    <property type="protein sequence ID" value="ADL05523.1"/>
    <property type="molecule type" value="Genomic_DNA"/>
</dbReference>
<proteinExistence type="predicted"/>
<dbReference type="Gene3D" id="1.10.260.40">
    <property type="entry name" value="lambda repressor-like DNA-binding domains"/>
    <property type="match status" value="1"/>
</dbReference>
<dbReference type="Proteomes" id="UP000001662">
    <property type="component" value="Chromosome"/>
</dbReference>
<dbReference type="Pfam" id="PF13377">
    <property type="entry name" value="Peripla_BP_3"/>
    <property type="match status" value="1"/>
</dbReference>
<dbReference type="HOGENOM" id="CLU_037628_6_2_9"/>
<evidence type="ECO:0000313" key="5">
    <source>
        <dbReference type="EMBL" id="ADL05523.1"/>
    </source>
</evidence>
<dbReference type="InterPro" id="IPR000843">
    <property type="entry name" value="HTH_LacI"/>
</dbReference>
<dbReference type="InterPro" id="IPR010982">
    <property type="entry name" value="Lambda_DNA-bd_dom_sf"/>
</dbReference>
<dbReference type="PROSITE" id="PS50932">
    <property type="entry name" value="HTH_LACI_2"/>
    <property type="match status" value="1"/>
</dbReference>
<keyword evidence="6" id="KW-1185">Reference proteome</keyword>
<name>D9R791_LACSW</name>
<keyword evidence="3" id="KW-0804">Transcription</keyword>
<dbReference type="SMART" id="SM00354">
    <property type="entry name" value="HTH_LACI"/>
    <property type="match status" value="1"/>
</dbReference>
<dbReference type="RefSeq" id="WP_013273607.1">
    <property type="nucleotide sequence ID" value="NC_014376.1"/>
</dbReference>
<dbReference type="GO" id="GO:0003700">
    <property type="term" value="F:DNA-binding transcription factor activity"/>
    <property type="evidence" value="ECO:0007669"/>
    <property type="project" value="TreeGrafter"/>
</dbReference>
<keyword evidence="1" id="KW-0805">Transcription regulation</keyword>
<evidence type="ECO:0000256" key="2">
    <source>
        <dbReference type="ARBA" id="ARBA00023125"/>
    </source>
</evidence>
<dbReference type="PANTHER" id="PTHR30146:SF154">
    <property type="entry name" value="TRANSCRIPTION REGULATOR, MEMBER OF GALR FAMILY"/>
    <property type="match status" value="1"/>
</dbReference>
<dbReference type="PANTHER" id="PTHR30146">
    <property type="entry name" value="LACI-RELATED TRANSCRIPTIONAL REPRESSOR"/>
    <property type="match status" value="1"/>
</dbReference>
<feature type="domain" description="HTH lacI-type" evidence="4">
    <location>
        <begin position="3"/>
        <end position="46"/>
    </location>
</feature>
<dbReference type="AlphaFoldDB" id="D9R791"/>
<dbReference type="eggNOG" id="COG1609">
    <property type="taxonomic scope" value="Bacteria"/>
</dbReference>
<dbReference type="PaxDb" id="610130-Closa_2989"/>
<gene>
    <name evidence="5" type="ordered locus">Closa_2989</name>
</gene>
<dbReference type="SUPFAM" id="SSF53822">
    <property type="entry name" value="Periplasmic binding protein-like I"/>
    <property type="match status" value="1"/>
</dbReference>
<protein>
    <submittedName>
        <fullName evidence="5">Transcriptional regulator, LacI family</fullName>
    </submittedName>
</protein>
<evidence type="ECO:0000259" key="4">
    <source>
        <dbReference type="PROSITE" id="PS50932"/>
    </source>
</evidence>
<organism evidence="5 6">
    <name type="scientific">Lacrimispora saccharolytica (strain ATCC 35040 / DSM 2544 / NRCC 2533 / WM1)</name>
    <name type="common">Clostridium saccharolyticum</name>
    <dbReference type="NCBI Taxonomy" id="610130"/>
    <lineage>
        <taxon>Bacteria</taxon>
        <taxon>Bacillati</taxon>
        <taxon>Bacillota</taxon>
        <taxon>Clostridia</taxon>
        <taxon>Lachnospirales</taxon>
        <taxon>Lachnospiraceae</taxon>
        <taxon>Lacrimispora</taxon>
    </lineage>
</organism>
<dbReference type="InterPro" id="IPR028082">
    <property type="entry name" value="Peripla_BP_I"/>
</dbReference>
<dbReference type="KEGG" id="csh:Closa_2989"/>
<keyword evidence="2" id="KW-0238">DNA-binding</keyword>
<evidence type="ECO:0000256" key="3">
    <source>
        <dbReference type="ARBA" id="ARBA00023163"/>
    </source>
</evidence>
<dbReference type="GO" id="GO:0000976">
    <property type="term" value="F:transcription cis-regulatory region binding"/>
    <property type="evidence" value="ECO:0007669"/>
    <property type="project" value="TreeGrafter"/>
</dbReference>
<dbReference type="Gene3D" id="3.40.50.2300">
    <property type="match status" value="2"/>
</dbReference>
<dbReference type="CDD" id="cd01392">
    <property type="entry name" value="HTH_LacI"/>
    <property type="match status" value="1"/>
</dbReference>
<evidence type="ECO:0000313" key="6">
    <source>
        <dbReference type="Proteomes" id="UP000001662"/>
    </source>
</evidence>
<accession>D9R791</accession>
<dbReference type="SUPFAM" id="SSF47413">
    <property type="entry name" value="lambda repressor-like DNA-binding domains"/>
    <property type="match status" value="1"/>
</dbReference>
<dbReference type="OrthoDB" id="2026446at2"/>